<feature type="domain" description="Homing endonuclease LAGLIDADG" evidence="1">
    <location>
        <begin position="175"/>
        <end position="274"/>
    </location>
</feature>
<geneLocation type="mitochondrion" evidence="2"/>
<accession>A0A4Y5MUZ5</accession>
<dbReference type="GO" id="GO:0005739">
    <property type="term" value="C:mitochondrion"/>
    <property type="evidence" value="ECO:0007669"/>
    <property type="project" value="UniProtKB-ARBA"/>
</dbReference>
<dbReference type="RefSeq" id="YP_009663716.1">
    <property type="nucleotide sequence ID" value="NC_042947.1"/>
</dbReference>
<dbReference type="PANTHER" id="PTHR36181:SF4">
    <property type="entry name" value="LAGLIDADG ENDONUCLEASE"/>
    <property type="match status" value="1"/>
</dbReference>
<dbReference type="Pfam" id="PF00961">
    <property type="entry name" value="LAGLIDADG_1"/>
    <property type="match status" value="2"/>
</dbReference>
<dbReference type="EMBL" id="MK820634">
    <property type="protein sequence ID" value="QCW06853.1"/>
    <property type="molecule type" value="Genomic_DNA"/>
</dbReference>
<name>A0A4Y5MUZ5_9PEZI</name>
<feature type="domain" description="Homing endonuclease LAGLIDADG" evidence="1">
    <location>
        <begin position="18"/>
        <end position="116"/>
    </location>
</feature>
<keyword evidence="2" id="KW-0496">Mitochondrion</keyword>
<dbReference type="SUPFAM" id="SSF55608">
    <property type="entry name" value="Homing endonucleases"/>
    <property type="match status" value="2"/>
</dbReference>
<protein>
    <recommendedName>
        <fullName evidence="1">Homing endonuclease LAGLIDADG domain-containing protein</fullName>
    </recommendedName>
</protein>
<dbReference type="InterPro" id="IPR027434">
    <property type="entry name" value="Homing_endonucl"/>
</dbReference>
<dbReference type="PANTHER" id="PTHR36181">
    <property type="entry name" value="INTRON-ENCODED ENDONUCLEASE AI3-RELATED"/>
    <property type="match status" value="1"/>
</dbReference>
<dbReference type="GeneID" id="40512604"/>
<sequence>MNIKTIQNGGSLNGYYVTGFSDGEACFFISFQKNLKSSLGWSSRAVFQIGVHERDKIILELIKQYFGVGKIFKQDENAFQYRVTSVKDLIDVIIPHFLNYPLITQKLIDFELFKQAAYLLKDKKHLTQEGLLELVSIKSALNLGLSDRLKLAFPNVKPIARPSGINKKIMDPNWLVGFIEAEGCFPILIGNSKTKVGKHVQLVFQVTQHVRDKELLTSLIDFFGCGKYRLRKNGLSGDFIVVAYSDIAEKIIPFLNNFQFYGVKYKKYFNFCKAAELIKNKAHLTAEGLELINNIKKDNNE</sequence>
<reference evidence="2" key="1">
    <citation type="submission" date="2019-04" db="EMBL/GenBank/DDBJ databases">
        <authorList>
            <person name="Yu Z."/>
            <person name="Deng C."/>
        </authorList>
    </citation>
    <scope>NUCLEOTIDE SEQUENCE</scope>
</reference>
<dbReference type="InterPro" id="IPR004860">
    <property type="entry name" value="LAGLIDADG_dom"/>
</dbReference>
<evidence type="ECO:0000259" key="1">
    <source>
        <dbReference type="Pfam" id="PF00961"/>
    </source>
</evidence>
<dbReference type="InterPro" id="IPR051289">
    <property type="entry name" value="LAGLIDADG_Endonuclease"/>
</dbReference>
<dbReference type="AlphaFoldDB" id="A0A4Y5MUZ5"/>
<organism evidence="2">
    <name type="scientific">Dactylella tenuis</name>
    <dbReference type="NCBI Taxonomy" id="383872"/>
    <lineage>
        <taxon>Eukaryota</taxon>
        <taxon>Fungi</taxon>
        <taxon>Dikarya</taxon>
        <taxon>Ascomycota</taxon>
        <taxon>Pezizomycotina</taxon>
        <taxon>Orbiliomycetes</taxon>
        <taxon>Orbiliales</taxon>
        <taxon>Orbiliaceae</taxon>
        <taxon>Dactylella</taxon>
    </lineage>
</organism>
<gene>
    <name evidence="2" type="primary">orf301</name>
</gene>
<dbReference type="Gene3D" id="3.10.28.10">
    <property type="entry name" value="Homing endonucleases"/>
    <property type="match status" value="2"/>
</dbReference>
<proteinExistence type="predicted"/>
<dbReference type="GO" id="GO:0004519">
    <property type="term" value="F:endonuclease activity"/>
    <property type="evidence" value="ECO:0007669"/>
    <property type="project" value="InterPro"/>
</dbReference>
<dbReference type="FunFam" id="3.10.28.10:FF:000010">
    <property type="entry name" value="LAGLIDADG homing endonuclease I-LtrII"/>
    <property type="match status" value="1"/>
</dbReference>
<evidence type="ECO:0000313" key="2">
    <source>
        <dbReference type="EMBL" id="QCW06853.1"/>
    </source>
</evidence>